<dbReference type="Pfam" id="PF12727">
    <property type="entry name" value="PBP_like"/>
    <property type="match status" value="1"/>
</dbReference>
<dbReference type="EMBL" id="QXDJ01000003">
    <property type="protein sequence ID" value="RII34373.1"/>
    <property type="molecule type" value="Genomic_DNA"/>
</dbReference>
<name>A0A399IMV5_9CLOT</name>
<dbReference type="InterPro" id="IPR041657">
    <property type="entry name" value="HTH_17"/>
</dbReference>
<feature type="domain" description="PBP" evidence="1">
    <location>
        <begin position="107"/>
        <end position="297"/>
    </location>
</feature>
<dbReference type="RefSeq" id="WP_119367135.1">
    <property type="nucleotide sequence ID" value="NZ_QXDJ01000003.1"/>
</dbReference>
<dbReference type="PANTHER" id="PTHR38431:SF1">
    <property type="entry name" value="BLL2305 PROTEIN"/>
    <property type="match status" value="1"/>
</dbReference>
<accession>A0A399IMV5</accession>
<evidence type="ECO:0000313" key="3">
    <source>
        <dbReference type="EMBL" id="RII34373.1"/>
    </source>
</evidence>
<comment type="caution">
    <text evidence="3">The sequence shown here is derived from an EMBL/GenBank/DDBJ whole genome shotgun (WGS) entry which is preliminary data.</text>
</comment>
<evidence type="ECO:0000313" key="4">
    <source>
        <dbReference type="Proteomes" id="UP000265930"/>
    </source>
</evidence>
<feature type="domain" description="Helix-turn-helix" evidence="2">
    <location>
        <begin position="7"/>
        <end position="54"/>
    </location>
</feature>
<dbReference type="PANTHER" id="PTHR38431">
    <property type="entry name" value="BLL2305 PROTEIN"/>
    <property type="match status" value="1"/>
</dbReference>
<dbReference type="GO" id="GO:0003677">
    <property type="term" value="F:DNA binding"/>
    <property type="evidence" value="ECO:0007669"/>
    <property type="project" value="InterPro"/>
</dbReference>
<dbReference type="InterPro" id="IPR010093">
    <property type="entry name" value="SinI_DNA-bd"/>
</dbReference>
<dbReference type="NCBIfam" id="TIGR01764">
    <property type="entry name" value="excise"/>
    <property type="match status" value="1"/>
</dbReference>
<dbReference type="AlphaFoldDB" id="A0A399IMV5"/>
<dbReference type="SUPFAM" id="SSF53850">
    <property type="entry name" value="Periplasmic binding protein-like II"/>
    <property type="match status" value="1"/>
</dbReference>
<dbReference type="Gene3D" id="3.40.190.10">
    <property type="entry name" value="Periplasmic binding protein-like II"/>
    <property type="match status" value="1"/>
</dbReference>
<evidence type="ECO:0000259" key="2">
    <source>
        <dbReference type="Pfam" id="PF12728"/>
    </source>
</evidence>
<gene>
    <name evidence="3" type="ORF">D2A34_14610</name>
</gene>
<sequence length="323" mass="36365">MENNTPLTPQEVADMLKISKSTVYELIKKNSINSYKVGKKLRIDLKDVEKYKNKTKTVVNSEEGSFKETHTTPLIGSLNNSFITNYNVSSQFIICGQDIILDILSRYLEMRVSGIHNLRYYQGSYNSLYSLYKGKATMATTHMWDSKTGIYNIPFVEKMLPGTPCILINLAYINVGYYVAKGNPKNILTWDDLKRSDITMINREKGSGTRVLLDERIQEMKIPSNKIIGYERECLAHIAVASAIARGEADFGLGSEKASYQVRDVEFVPLQKEQYDIVIRKEDLNIPGVNAVLDIIRSEGFKAEVSSLGGYDVSRIGEIVGET</sequence>
<proteinExistence type="predicted"/>
<protein>
    <submittedName>
        <fullName evidence="3">Helix-turn-helix domain-containing protein</fullName>
    </submittedName>
</protein>
<evidence type="ECO:0000259" key="1">
    <source>
        <dbReference type="Pfam" id="PF12727"/>
    </source>
</evidence>
<organism evidence="3 4">
    <name type="scientific">Clostridium chromiireducens</name>
    <dbReference type="NCBI Taxonomy" id="225345"/>
    <lineage>
        <taxon>Bacteria</taxon>
        <taxon>Bacillati</taxon>
        <taxon>Bacillota</taxon>
        <taxon>Clostridia</taxon>
        <taxon>Eubacteriales</taxon>
        <taxon>Clostridiaceae</taxon>
        <taxon>Clostridium</taxon>
    </lineage>
</organism>
<dbReference type="Pfam" id="PF12728">
    <property type="entry name" value="HTH_17"/>
    <property type="match status" value="1"/>
</dbReference>
<dbReference type="Proteomes" id="UP000265930">
    <property type="component" value="Unassembled WGS sequence"/>
</dbReference>
<reference evidence="3 4" key="1">
    <citation type="submission" date="2018-08" db="EMBL/GenBank/DDBJ databases">
        <title>Genome of Clostridium chromiireducens C1, DSM12136.</title>
        <authorList>
            <person name="Xing M."/>
            <person name="Wei Y."/>
            <person name="Ang E.L."/>
            <person name="Zhao H."/>
            <person name="Zhang Y."/>
        </authorList>
    </citation>
    <scope>NUCLEOTIDE SEQUENCE [LARGE SCALE GENOMIC DNA]</scope>
    <source>
        <strain evidence="3 4">C1</strain>
    </source>
</reference>
<dbReference type="InterPro" id="IPR024370">
    <property type="entry name" value="PBP_domain"/>
</dbReference>